<sequence>MTDVMAPTSLPCATVAENAALTATFFAPSLLRGTITSVGAGHTLTTRLDTLRRAQRLMAGLRSRYGGAVLVRGPGGPTLLVLGREQVRRVLTAPDDLFSLASPEKVNGLGPFLEGTLLLSSGPPREDRRGFVTRVLEEPTLRARFAAVAREEAATLVPGVLTYPALNECWNRVARRCLYGDGARDLTELSTLLADLRRAGNWLGLRQGRQRELSARYDALILRELARSEPGSLAGAVASQPHPASACPVRQAAFWLMGFTVPPPGLMQALALLAARGPADPRAALLEGLRLWAPVPALMRTVTSDTSWEGARLPKGTSVLIPLILHQRDPALPYADRFAPEIWLDGTAEREWLIAPFSRGPGQCKGMNLALHVGAAFLGEVVRLARVRGPYLPEPLPLMLDTLRLRLVLEAR</sequence>
<keyword evidence="3" id="KW-1185">Reference proteome</keyword>
<dbReference type="InterPro" id="IPR036396">
    <property type="entry name" value="Cyt_P450_sf"/>
</dbReference>
<dbReference type="PANTHER" id="PTHR24305">
    <property type="entry name" value="CYTOCHROME P450"/>
    <property type="match status" value="1"/>
</dbReference>
<evidence type="ECO:0000313" key="3">
    <source>
        <dbReference type="Proteomes" id="UP000530928"/>
    </source>
</evidence>
<dbReference type="GO" id="GO:0020037">
    <property type="term" value="F:heme binding"/>
    <property type="evidence" value="ECO:0007669"/>
    <property type="project" value="InterPro"/>
</dbReference>
<dbReference type="GO" id="GO:0005506">
    <property type="term" value="F:iron ion binding"/>
    <property type="evidence" value="ECO:0007669"/>
    <property type="project" value="InterPro"/>
</dbReference>
<dbReference type="InterPro" id="IPR050121">
    <property type="entry name" value="Cytochrome_P450_monoxygenase"/>
</dbReference>
<dbReference type="GO" id="GO:0004497">
    <property type="term" value="F:monooxygenase activity"/>
    <property type="evidence" value="ECO:0007669"/>
    <property type="project" value="InterPro"/>
</dbReference>
<dbReference type="SUPFAM" id="SSF48264">
    <property type="entry name" value="Cytochrome P450"/>
    <property type="match status" value="1"/>
</dbReference>
<dbReference type="GO" id="GO:0016705">
    <property type="term" value="F:oxidoreductase activity, acting on paired donors, with incorporation or reduction of molecular oxygen"/>
    <property type="evidence" value="ECO:0007669"/>
    <property type="project" value="InterPro"/>
</dbReference>
<evidence type="ECO:0000313" key="2">
    <source>
        <dbReference type="EMBL" id="MBA2890620.1"/>
    </source>
</evidence>
<dbReference type="AlphaFoldDB" id="A0A7W0HP89"/>
<dbReference type="RefSeq" id="WP_181609424.1">
    <property type="nucleotide sequence ID" value="NZ_BAABAM010000006.1"/>
</dbReference>
<protein>
    <submittedName>
        <fullName evidence="2">Cytochrome P450</fullName>
    </submittedName>
</protein>
<accession>A0A7W0HP89</accession>
<dbReference type="EMBL" id="JACDUR010000002">
    <property type="protein sequence ID" value="MBA2890620.1"/>
    <property type="molecule type" value="Genomic_DNA"/>
</dbReference>
<organism evidence="2 3">
    <name type="scientific">Nonomuraea soli</name>
    <dbReference type="NCBI Taxonomy" id="1032476"/>
    <lineage>
        <taxon>Bacteria</taxon>
        <taxon>Bacillati</taxon>
        <taxon>Actinomycetota</taxon>
        <taxon>Actinomycetes</taxon>
        <taxon>Streptosporangiales</taxon>
        <taxon>Streptosporangiaceae</taxon>
        <taxon>Nonomuraea</taxon>
    </lineage>
</organism>
<comment type="caution">
    <text evidence="2">The sequence shown here is derived from an EMBL/GenBank/DDBJ whole genome shotgun (WGS) entry which is preliminary data.</text>
</comment>
<evidence type="ECO:0000256" key="1">
    <source>
        <dbReference type="ARBA" id="ARBA00010617"/>
    </source>
</evidence>
<gene>
    <name evidence="2" type="ORF">HNR30_001961</name>
</gene>
<dbReference type="Proteomes" id="UP000530928">
    <property type="component" value="Unassembled WGS sequence"/>
</dbReference>
<dbReference type="PANTHER" id="PTHR24305:SF166">
    <property type="entry name" value="CYTOCHROME P450 12A4, MITOCHONDRIAL-RELATED"/>
    <property type="match status" value="1"/>
</dbReference>
<dbReference type="InterPro" id="IPR001128">
    <property type="entry name" value="Cyt_P450"/>
</dbReference>
<proteinExistence type="inferred from homology"/>
<dbReference type="Gene3D" id="1.10.630.10">
    <property type="entry name" value="Cytochrome P450"/>
    <property type="match status" value="2"/>
</dbReference>
<reference evidence="2 3" key="1">
    <citation type="submission" date="2020-07" db="EMBL/GenBank/DDBJ databases">
        <title>Genomic Encyclopedia of Type Strains, Phase IV (KMG-IV): sequencing the most valuable type-strain genomes for metagenomic binning, comparative biology and taxonomic classification.</title>
        <authorList>
            <person name="Goeker M."/>
        </authorList>
    </citation>
    <scope>NUCLEOTIDE SEQUENCE [LARGE SCALE GENOMIC DNA]</scope>
    <source>
        <strain evidence="2 3">DSM 45533</strain>
    </source>
</reference>
<name>A0A7W0HP89_9ACTN</name>
<dbReference type="Pfam" id="PF00067">
    <property type="entry name" value="p450"/>
    <property type="match status" value="1"/>
</dbReference>
<comment type="similarity">
    <text evidence="1">Belongs to the cytochrome P450 family.</text>
</comment>